<sequence>MNHNVWEDGFFKIDPECHIIGDMGPVNHFPGVQMWWRAIDGIMRPTLQGAPDHLLNMIEPWEMTKSTDPENILRAMDKYGVDVACLLPESMMDTTGYSSRWCTNGDAWKAVQTHPDRFIIEPNLSPIKQRGVKNAIWEMEYWMEKGAKIFKYYSPEDTYINDPELWPFYKRAEELGAVLCMHTGFSWVPPGKSKYCHPTQLDDVARDFPQLKIVAFHMGYPYSDALNMVALGHPNVYLCLSLLVPWALTAPYKFAHILGEAIRFVGPDRIIWGTDSAGYGAQIGAASVGLLDFQIPEELQWKYGYLPLTDEDKRKIFGGNLGKLLGIDTTKRRGG</sequence>
<dbReference type="InterPro" id="IPR032466">
    <property type="entry name" value="Metal_Hydrolase"/>
</dbReference>
<organism evidence="2 3">
    <name type="scientific">Lacrimispora xylanolytica</name>
    <dbReference type="NCBI Taxonomy" id="29375"/>
    <lineage>
        <taxon>Bacteria</taxon>
        <taxon>Bacillati</taxon>
        <taxon>Bacillota</taxon>
        <taxon>Clostridia</taxon>
        <taxon>Lachnospirales</taxon>
        <taxon>Lachnospiraceae</taxon>
        <taxon>Lacrimispora</taxon>
    </lineage>
</organism>
<dbReference type="SUPFAM" id="SSF51556">
    <property type="entry name" value="Metallo-dependent hydrolases"/>
    <property type="match status" value="1"/>
</dbReference>
<dbReference type="InterPro" id="IPR006680">
    <property type="entry name" value="Amidohydro-rel"/>
</dbReference>
<name>A0ABY7AAS2_9FIRM</name>
<evidence type="ECO:0000259" key="1">
    <source>
        <dbReference type="Pfam" id="PF04909"/>
    </source>
</evidence>
<dbReference type="Gene3D" id="3.20.20.140">
    <property type="entry name" value="Metal-dependent hydrolases"/>
    <property type="match status" value="1"/>
</dbReference>
<dbReference type="PANTHER" id="PTHR42889">
    <property type="entry name" value="BLR3681 PROTEIN"/>
    <property type="match status" value="1"/>
</dbReference>
<evidence type="ECO:0000313" key="2">
    <source>
        <dbReference type="EMBL" id="WAJ22626.1"/>
    </source>
</evidence>
<proteinExistence type="predicted"/>
<keyword evidence="3" id="KW-1185">Reference proteome</keyword>
<gene>
    <name evidence="2" type="ORF">OW255_13740</name>
</gene>
<accession>A0ABY7AAS2</accession>
<evidence type="ECO:0000313" key="3">
    <source>
        <dbReference type="Proteomes" id="UP001163115"/>
    </source>
</evidence>
<protein>
    <submittedName>
        <fullName evidence="2">Amidohydrolase family protein</fullName>
    </submittedName>
</protein>
<dbReference type="RefSeq" id="WP_268114369.1">
    <property type="nucleotide sequence ID" value="NZ_CP113524.1"/>
</dbReference>
<dbReference type="PANTHER" id="PTHR42889:SF1">
    <property type="entry name" value="BLR3681 PROTEIN"/>
    <property type="match status" value="1"/>
</dbReference>
<dbReference type="EMBL" id="CP113524">
    <property type="protein sequence ID" value="WAJ22626.1"/>
    <property type="molecule type" value="Genomic_DNA"/>
</dbReference>
<dbReference type="Pfam" id="PF04909">
    <property type="entry name" value="Amidohydro_2"/>
    <property type="match status" value="1"/>
</dbReference>
<dbReference type="CDD" id="cd01292">
    <property type="entry name" value="metallo-dependent_hydrolases"/>
    <property type="match status" value="1"/>
</dbReference>
<reference evidence="2" key="1">
    <citation type="submission" date="2022-11" db="EMBL/GenBank/DDBJ databases">
        <title>Lacrimispora xylanolytica sy1, complete genome.</title>
        <authorList>
            <person name="Choi S."/>
        </authorList>
    </citation>
    <scope>NUCLEOTIDE SEQUENCE</scope>
    <source>
        <strain evidence="2">Sy1</strain>
    </source>
</reference>
<dbReference type="Proteomes" id="UP001163115">
    <property type="component" value="Chromosome"/>
</dbReference>
<feature type="domain" description="Amidohydrolase-related" evidence="1">
    <location>
        <begin position="56"/>
        <end position="326"/>
    </location>
</feature>